<proteinExistence type="predicted"/>
<name>K8E820_CARML</name>
<protein>
    <submittedName>
        <fullName evidence="1">Uncharacterized protein</fullName>
    </submittedName>
</protein>
<dbReference type="Proteomes" id="UP000000212">
    <property type="component" value="Chromosome"/>
</dbReference>
<reference evidence="2" key="1">
    <citation type="journal article" date="2013" name="Genome Announc.">
        <title>Complete Chromosome Sequence of Carnobacterium maltaromaticum LMA 28.</title>
        <authorList>
            <person name="Cailliez-Grimal C."/>
            <person name="Chaillou S."/>
            <person name="Anba-Mondoloni J."/>
            <person name="Loux V."/>
            <person name="Afzal M.I."/>
            <person name="Rahman A."/>
            <person name="Kergourlay G."/>
            <person name="Champomier-Verges M.C."/>
            <person name="Zagorec M."/>
            <person name="Dalgaard P."/>
            <person name="Leisner J.J."/>
            <person name="Prevost H."/>
            <person name="Revol-Junelles A.M."/>
            <person name="Borges F."/>
        </authorList>
    </citation>
    <scope>NUCLEOTIDE SEQUENCE</scope>
    <source>
        <strain evidence="2">LMA28</strain>
    </source>
</reference>
<dbReference type="HOGENOM" id="CLU_3341833_0_0_9"/>
<sequence>MYSLRASSLKGTVEVRPQKAIFKQKNKPKPIQSLKNT</sequence>
<evidence type="ECO:0000313" key="1">
    <source>
        <dbReference type="EMBL" id="CCO13155.1"/>
    </source>
</evidence>
<evidence type="ECO:0000313" key="2">
    <source>
        <dbReference type="Proteomes" id="UP000000212"/>
    </source>
</evidence>
<organism evidence="1 2">
    <name type="scientific">Carnobacterium maltaromaticum LMA28</name>
    <dbReference type="NCBI Taxonomy" id="1234679"/>
    <lineage>
        <taxon>Bacteria</taxon>
        <taxon>Bacillati</taxon>
        <taxon>Bacillota</taxon>
        <taxon>Bacilli</taxon>
        <taxon>Lactobacillales</taxon>
        <taxon>Carnobacteriaceae</taxon>
        <taxon>Carnobacterium</taxon>
    </lineage>
</organism>
<dbReference type="KEGG" id="cml:BN424_3544"/>
<accession>K8E820</accession>
<keyword evidence="2" id="KW-1185">Reference proteome</keyword>
<dbReference type="STRING" id="1234679.BN424_3544"/>
<dbReference type="EMBL" id="HE999757">
    <property type="protein sequence ID" value="CCO13155.1"/>
    <property type="molecule type" value="Genomic_DNA"/>
</dbReference>
<dbReference type="AlphaFoldDB" id="K8E820"/>
<gene>
    <name evidence="1" type="ORF">BN424_3544</name>
</gene>